<evidence type="ECO:0000313" key="3">
    <source>
        <dbReference type="Proteomes" id="UP000789739"/>
    </source>
</evidence>
<gene>
    <name evidence="2" type="ORF">PBRASI_LOCUS6070</name>
</gene>
<reference evidence="2" key="1">
    <citation type="submission" date="2021-06" db="EMBL/GenBank/DDBJ databases">
        <authorList>
            <person name="Kallberg Y."/>
            <person name="Tangrot J."/>
            <person name="Rosling A."/>
        </authorList>
    </citation>
    <scope>NUCLEOTIDE SEQUENCE</scope>
    <source>
        <strain evidence="2">BR232B</strain>
    </source>
</reference>
<comment type="caution">
    <text evidence="2">The sequence shown here is derived from an EMBL/GenBank/DDBJ whole genome shotgun (WGS) entry which is preliminary data.</text>
</comment>
<organism evidence="2 3">
    <name type="scientific">Paraglomus brasilianum</name>
    <dbReference type="NCBI Taxonomy" id="144538"/>
    <lineage>
        <taxon>Eukaryota</taxon>
        <taxon>Fungi</taxon>
        <taxon>Fungi incertae sedis</taxon>
        <taxon>Mucoromycota</taxon>
        <taxon>Glomeromycotina</taxon>
        <taxon>Glomeromycetes</taxon>
        <taxon>Paraglomerales</taxon>
        <taxon>Paraglomeraceae</taxon>
        <taxon>Paraglomus</taxon>
    </lineage>
</organism>
<proteinExistence type="predicted"/>
<evidence type="ECO:0000259" key="1">
    <source>
        <dbReference type="Pfam" id="PF04218"/>
    </source>
</evidence>
<name>A0A9N9G0E2_9GLOM</name>
<dbReference type="EMBL" id="CAJVPI010000769">
    <property type="protein sequence ID" value="CAG8570444.1"/>
    <property type="molecule type" value="Genomic_DNA"/>
</dbReference>
<keyword evidence="3" id="KW-1185">Reference proteome</keyword>
<dbReference type="OrthoDB" id="2402233at2759"/>
<dbReference type="GO" id="GO:0003677">
    <property type="term" value="F:DNA binding"/>
    <property type="evidence" value="ECO:0007669"/>
    <property type="project" value="InterPro"/>
</dbReference>
<sequence length="114" mass="12841">MEICKAKADNPKNVELASRYNAGKSTISEILKKKEHYLSIQPNDYRRERPSKRKAIEGDLDSETAAKSVITSAEAVKLIDKPTNFLTSEERNVQVCENFLGELKMSKGHCVSRL</sequence>
<dbReference type="Gene3D" id="1.10.10.60">
    <property type="entry name" value="Homeodomain-like"/>
    <property type="match status" value="1"/>
</dbReference>
<accession>A0A9N9G0E2</accession>
<dbReference type="AlphaFoldDB" id="A0A9N9G0E2"/>
<feature type="domain" description="HTH psq-type" evidence="1">
    <location>
        <begin position="2"/>
        <end position="38"/>
    </location>
</feature>
<dbReference type="InterPro" id="IPR007889">
    <property type="entry name" value="HTH_Psq"/>
</dbReference>
<dbReference type="Proteomes" id="UP000789739">
    <property type="component" value="Unassembled WGS sequence"/>
</dbReference>
<evidence type="ECO:0000313" key="2">
    <source>
        <dbReference type="EMBL" id="CAG8570444.1"/>
    </source>
</evidence>
<dbReference type="Pfam" id="PF04218">
    <property type="entry name" value="CENP-B_N"/>
    <property type="match status" value="1"/>
</dbReference>
<protein>
    <submittedName>
        <fullName evidence="2">8229_t:CDS:1</fullName>
    </submittedName>
</protein>